<reference evidence="2" key="1">
    <citation type="submission" date="2021-07" db="EMBL/GenBank/DDBJ databases">
        <authorList>
            <person name="Catto M.A."/>
            <person name="Jacobson A."/>
            <person name="Kennedy G."/>
            <person name="Labadie P."/>
            <person name="Hunt B.G."/>
            <person name="Srinivasan R."/>
        </authorList>
    </citation>
    <scope>NUCLEOTIDE SEQUENCE</scope>
    <source>
        <strain evidence="2">PL_HMW_Pooled</strain>
        <tissue evidence="2">Head</tissue>
    </source>
</reference>
<dbReference type="AlphaFoldDB" id="A0AAE1HHD2"/>
<comment type="caution">
    <text evidence="2">The sequence shown here is derived from an EMBL/GenBank/DDBJ whole genome shotgun (WGS) entry which is preliminary data.</text>
</comment>
<evidence type="ECO:0000313" key="3">
    <source>
        <dbReference type="Proteomes" id="UP001219518"/>
    </source>
</evidence>
<keyword evidence="1" id="KW-0732">Signal</keyword>
<feature type="chain" id="PRO_5041962498" evidence="1">
    <location>
        <begin position="24"/>
        <end position="176"/>
    </location>
</feature>
<sequence>MVLSSWQPLLCFQLLTPCFKLDAHVVPQPLSVALMLDLPSPLFHGVDRWHSQHDLRGQPLRGQHHLAHGHHLHGVVLVMGEESQRLSRSPALVLELECGSHVVVPENGHHVLLLECGRLLVPENGHHVLLLECGCHVLVLENGHQVLLLVSDDLGLVHSELVKETMTCGPSRPQSQ</sequence>
<dbReference type="Proteomes" id="UP001219518">
    <property type="component" value="Unassembled WGS sequence"/>
</dbReference>
<protein>
    <submittedName>
        <fullName evidence="2">3-phosphoshikimate 1-carboxyvinyltransferase</fullName>
    </submittedName>
</protein>
<gene>
    <name evidence="2" type="ORF">KUF71_001171</name>
</gene>
<reference evidence="2" key="2">
    <citation type="journal article" date="2023" name="BMC Genomics">
        <title>Pest status, molecular evolution, and epigenetic factors derived from the genome assembly of Frankliniella fusca, a thysanopteran phytovirus vector.</title>
        <authorList>
            <person name="Catto M.A."/>
            <person name="Labadie P.E."/>
            <person name="Jacobson A.L."/>
            <person name="Kennedy G.G."/>
            <person name="Srinivasan R."/>
            <person name="Hunt B.G."/>
        </authorList>
    </citation>
    <scope>NUCLEOTIDE SEQUENCE</scope>
    <source>
        <strain evidence="2">PL_HMW_Pooled</strain>
    </source>
</reference>
<evidence type="ECO:0000313" key="2">
    <source>
        <dbReference type="EMBL" id="KAK3920701.1"/>
    </source>
</evidence>
<feature type="signal peptide" evidence="1">
    <location>
        <begin position="1"/>
        <end position="23"/>
    </location>
</feature>
<accession>A0AAE1HHD2</accession>
<proteinExistence type="predicted"/>
<dbReference type="EMBL" id="JAHWGI010001018">
    <property type="protein sequence ID" value="KAK3920701.1"/>
    <property type="molecule type" value="Genomic_DNA"/>
</dbReference>
<keyword evidence="3" id="KW-1185">Reference proteome</keyword>
<feature type="non-terminal residue" evidence="2">
    <location>
        <position position="1"/>
    </location>
</feature>
<name>A0AAE1HHD2_9NEOP</name>
<evidence type="ECO:0000256" key="1">
    <source>
        <dbReference type="SAM" id="SignalP"/>
    </source>
</evidence>
<organism evidence="2 3">
    <name type="scientific">Frankliniella fusca</name>
    <dbReference type="NCBI Taxonomy" id="407009"/>
    <lineage>
        <taxon>Eukaryota</taxon>
        <taxon>Metazoa</taxon>
        <taxon>Ecdysozoa</taxon>
        <taxon>Arthropoda</taxon>
        <taxon>Hexapoda</taxon>
        <taxon>Insecta</taxon>
        <taxon>Pterygota</taxon>
        <taxon>Neoptera</taxon>
        <taxon>Paraneoptera</taxon>
        <taxon>Thysanoptera</taxon>
        <taxon>Terebrantia</taxon>
        <taxon>Thripoidea</taxon>
        <taxon>Thripidae</taxon>
        <taxon>Frankliniella</taxon>
    </lineage>
</organism>